<evidence type="ECO:0000256" key="2">
    <source>
        <dbReference type="SAM" id="Phobius"/>
    </source>
</evidence>
<dbReference type="STRING" id="137265.SAMN05421684_3658"/>
<keyword evidence="2" id="KW-1133">Transmembrane helix</keyword>
<evidence type="ECO:0000313" key="4">
    <source>
        <dbReference type="Proteomes" id="UP000199632"/>
    </source>
</evidence>
<dbReference type="RefSeq" id="WP_090793574.1">
    <property type="nucleotide sequence ID" value="NZ_BOND01000008.1"/>
</dbReference>
<keyword evidence="1" id="KW-0175">Coiled coil</keyword>
<feature type="transmembrane region" description="Helical" evidence="2">
    <location>
        <begin position="209"/>
        <end position="228"/>
    </location>
</feature>
<gene>
    <name evidence="3" type="ORF">SAMN05421684_3658</name>
</gene>
<name>A0A1H3RBV8_9ACTN</name>
<dbReference type="EMBL" id="FNQB01000002">
    <property type="protein sequence ID" value="SDZ22728.1"/>
    <property type="molecule type" value="Genomic_DNA"/>
</dbReference>
<feature type="transmembrane region" description="Helical" evidence="2">
    <location>
        <begin position="141"/>
        <end position="164"/>
    </location>
</feature>
<keyword evidence="4" id="KW-1185">Reference proteome</keyword>
<evidence type="ECO:0000256" key="1">
    <source>
        <dbReference type="SAM" id="Coils"/>
    </source>
</evidence>
<proteinExistence type="predicted"/>
<dbReference type="Proteomes" id="UP000199632">
    <property type="component" value="Unassembled WGS sequence"/>
</dbReference>
<keyword evidence="2" id="KW-0472">Membrane</keyword>
<evidence type="ECO:0000313" key="3">
    <source>
        <dbReference type="EMBL" id="SDZ22728.1"/>
    </source>
</evidence>
<sequence>MTDYRNLMSELAATVTRRATNLAVAERAYHDGMAAAAAELRRAEEDAKETDRRAAAAASAVVEVDREAERLWSDLQRTRVWPGHRPGAAPEPAPATAQPPLDMDDDASVAMLARVAHRIHGGPPRIALGDNGKLPALVPPLLPFLGAAATAVTATLASALAALATLDLPVAGVLRLVGWLAYFASPFAGIPIATRWARRRWSARLDTGGVALIVLGGLTALSALIIALA</sequence>
<accession>A0A1H3RBV8</accession>
<organism evidence="3 4">
    <name type="scientific">Asanoa ishikariensis</name>
    <dbReference type="NCBI Taxonomy" id="137265"/>
    <lineage>
        <taxon>Bacteria</taxon>
        <taxon>Bacillati</taxon>
        <taxon>Actinomycetota</taxon>
        <taxon>Actinomycetes</taxon>
        <taxon>Micromonosporales</taxon>
        <taxon>Micromonosporaceae</taxon>
        <taxon>Asanoa</taxon>
    </lineage>
</organism>
<reference evidence="4" key="1">
    <citation type="submission" date="2016-10" db="EMBL/GenBank/DDBJ databases">
        <authorList>
            <person name="Varghese N."/>
            <person name="Submissions S."/>
        </authorList>
    </citation>
    <scope>NUCLEOTIDE SEQUENCE [LARGE SCALE GENOMIC DNA]</scope>
    <source>
        <strain evidence="4">DSM 44718</strain>
    </source>
</reference>
<feature type="coiled-coil region" evidence="1">
    <location>
        <begin position="33"/>
        <end position="60"/>
    </location>
</feature>
<dbReference type="OrthoDB" id="9840566at2"/>
<dbReference type="AlphaFoldDB" id="A0A1H3RBV8"/>
<feature type="transmembrane region" description="Helical" evidence="2">
    <location>
        <begin position="176"/>
        <end position="197"/>
    </location>
</feature>
<protein>
    <submittedName>
        <fullName evidence="3">Uncharacterized protein</fullName>
    </submittedName>
</protein>
<keyword evidence="2" id="KW-0812">Transmembrane</keyword>